<evidence type="ECO:0000313" key="1">
    <source>
        <dbReference type="EMBL" id="VDM21889.1"/>
    </source>
</evidence>
<organism evidence="3">
    <name type="scientific">Hydatigena taeniaeformis</name>
    <name type="common">Feline tapeworm</name>
    <name type="synonym">Taenia taeniaeformis</name>
    <dbReference type="NCBI Taxonomy" id="6205"/>
    <lineage>
        <taxon>Eukaryota</taxon>
        <taxon>Metazoa</taxon>
        <taxon>Spiralia</taxon>
        <taxon>Lophotrochozoa</taxon>
        <taxon>Platyhelminthes</taxon>
        <taxon>Cestoda</taxon>
        <taxon>Eucestoda</taxon>
        <taxon>Cyclophyllidea</taxon>
        <taxon>Taeniidae</taxon>
        <taxon>Hydatigera</taxon>
    </lineage>
</organism>
<dbReference type="Proteomes" id="UP000274429">
    <property type="component" value="Unassembled WGS sequence"/>
</dbReference>
<proteinExistence type="predicted"/>
<protein>
    <submittedName>
        <fullName evidence="3">Cauli_VI domain-containing protein</fullName>
    </submittedName>
</protein>
<dbReference type="AlphaFoldDB" id="A0A0R3WQP4"/>
<evidence type="ECO:0000313" key="2">
    <source>
        <dbReference type="Proteomes" id="UP000274429"/>
    </source>
</evidence>
<accession>A0A0R3WQP4</accession>
<reference evidence="1 2" key="2">
    <citation type="submission" date="2018-11" db="EMBL/GenBank/DDBJ databases">
        <authorList>
            <consortium name="Pathogen Informatics"/>
        </authorList>
    </citation>
    <scope>NUCLEOTIDE SEQUENCE [LARGE SCALE GENOMIC DNA]</scope>
</reference>
<gene>
    <name evidence="1" type="ORF">TTAC_LOCUS3069</name>
</gene>
<keyword evidence="2" id="KW-1185">Reference proteome</keyword>
<reference evidence="3" key="1">
    <citation type="submission" date="2017-02" db="UniProtKB">
        <authorList>
            <consortium name="WormBaseParasite"/>
        </authorList>
    </citation>
    <scope>IDENTIFICATION</scope>
</reference>
<dbReference type="WBParaSite" id="TTAC_0000308401-mRNA-1">
    <property type="protein sequence ID" value="TTAC_0000308401-mRNA-1"/>
    <property type="gene ID" value="TTAC_0000308401"/>
</dbReference>
<dbReference type="EMBL" id="UYWX01001881">
    <property type="protein sequence ID" value="VDM21889.1"/>
    <property type="molecule type" value="Genomic_DNA"/>
</dbReference>
<dbReference type="Pfam" id="PF25969">
    <property type="entry name" value="NUDT9_N"/>
    <property type="match status" value="1"/>
</dbReference>
<sequence>MISAQKMRKINNQESQHSNLPTFFIGTANSPVFSRLSPYVGNEGKEAPISFRWQDHQLAFYATLNSDITPRGLDPPIPWDDPFPDYLPFRWQPSSSQIPAWQMTVGEASPNTLEMKRVSSRVPSVESTGMTAIYSSPTRSEELRNPEGRVGIAGKGLLPQYGGNTACIVVVERSGFSDVEEVLLLRGVRAQAQFPWFLCRHGKNCSQISCYKDLVREYCEQLIIANGETEMYDSAGLQRLLAAYNKYTHLGPVSDPINCDNAWLEATAVHFKIVSPFPSICSIEQMFTIKGGVTMWARLDDLPSMRKAHLVGLEAIHID</sequence>
<dbReference type="STRING" id="6205.A0A0R3WQP4"/>
<dbReference type="OrthoDB" id="9983120at2759"/>
<evidence type="ECO:0000313" key="3">
    <source>
        <dbReference type="WBParaSite" id="TTAC_0000308401-mRNA-1"/>
    </source>
</evidence>
<name>A0A0R3WQP4_HYDTA</name>